<evidence type="ECO:0000256" key="1">
    <source>
        <dbReference type="SAM" id="MobiDB-lite"/>
    </source>
</evidence>
<feature type="region of interest" description="Disordered" evidence="1">
    <location>
        <begin position="21"/>
        <end position="45"/>
    </location>
</feature>
<accession>A0A859FKD0</accession>
<dbReference type="Proteomes" id="UP000318138">
    <property type="component" value="Chromosome"/>
</dbReference>
<dbReference type="EMBL" id="CP041372">
    <property type="protein sequence ID" value="QKS73261.1"/>
    <property type="molecule type" value="Genomic_DNA"/>
</dbReference>
<evidence type="ECO:0000313" key="4">
    <source>
        <dbReference type="Proteomes" id="UP000318138"/>
    </source>
</evidence>
<feature type="signal peptide" evidence="2">
    <location>
        <begin position="1"/>
        <end position="17"/>
    </location>
</feature>
<keyword evidence="4" id="KW-1185">Reference proteome</keyword>
<dbReference type="PANTHER" id="PTHR21666:SF270">
    <property type="entry name" value="MUREIN HYDROLASE ACTIVATOR ENVC"/>
    <property type="match status" value="1"/>
</dbReference>
<gene>
    <name evidence="3" type="ORF">FLK61_33320</name>
</gene>
<dbReference type="CDD" id="cd12797">
    <property type="entry name" value="M23_peptidase"/>
    <property type="match status" value="1"/>
</dbReference>
<proteinExistence type="predicted"/>
<dbReference type="KEGG" id="psua:FLK61_33320"/>
<dbReference type="AlphaFoldDB" id="A0A859FKD0"/>
<dbReference type="PANTHER" id="PTHR21666">
    <property type="entry name" value="PEPTIDASE-RELATED"/>
    <property type="match status" value="1"/>
</dbReference>
<feature type="compositionally biased region" description="Low complexity" evidence="1">
    <location>
        <begin position="21"/>
        <end position="33"/>
    </location>
</feature>
<keyword evidence="2" id="KW-0732">Signal</keyword>
<name>A0A859FKD0_9BACI</name>
<evidence type="ECO:0000256" key="2">
    <source>
        <dbReference type="SAM" id="SignalP"/>
    </source>
</evidence>
<reference evidence="4" key="1">
    <citation type="submission" date="2019-07" db="EMBL/GenBank/DDBJ databases">
        <title>Bacillus alkalisoli sp. nov. isolated from saline soil.</title>
        <authorList>
            <person name="Sun J.-Q."/>
            <person name="Xu L."/>
        </authorList>
    </citation>
    <scope>NUCLEOTIDE SEQUENCE [LARGE SCALE GENOMIC DNA]</scope>
    <source>
        <strain evidence="4">M4U3P1</strain>
    </source>
</reference>
<dbReference type="GO" id="GO:0004222">
    <property type="term" value="F:metalloendopeptidase activity"/>
    <property type="evidence" value="ECO:0007669"/>
    <property type="project" value="TreeGrafter"/>
</dbReference>
<organism evidence="3 4">
    <name type="scientific">Paenalkalicoccus suaedae</name>
    <dbReference type="NCBI Taxonomy" id="2592382"/>
    <lineage>
        <taxon>Bacteria</taxon>
        <taxon>Bacillati</taxon>
        <taxon>Bacillota</taxon>
        <taxon>Bacilli</taxon>
        <taxon>Bacillales</taxon>
        <taxon>Bacillaceae</taxon>
        <taxon>Paenalkalicoccus</taxon>
    </lineage>
</organism>
<evidence type="ECO:0000313" key="3">
    <source>
        <dbReference type="EMBL" id="QKS73261.1"/>
    </source>
</evidence>
<protein>
    <submittedName>
        <fullName evidence="3">M23 family metallopeptidase</fullName>
    </submittedName>
</protein>
<feature type="chain" id="PRO_5039094746" evidence="2">
    <location>
        <begin position="18"/>
        <end position="366"/>
    </location>
</feature>
<dbReference type="Gene3D" id="2.70.70.10">
    <property type="entry name" value="Glucose Permease (Domain IIA)"/>
    <property type="match status" value="1"/>
</dbReference>
<sequence length="366" mass="41073">MNLALLSVLLLAACSNANDQVETNDTAETNNEESIPSDNNSTDEDISILPVTDMNGESFIPVASLMNELDGDYTYDEINKVLTVQLDNQTYEFIYEVPVVEANDIYLPLDSVYFEEDDNGEVYLTTAFLTDVLELSVEEEADQVSFAIAAEDREVWESEDQDRIVLDETTPEEMIDYLSFLQTPIEGATVSTIESHLPGAPRDYRNGFHEGIDWYDFSSGVEVTINRDTPVLAMADGVIVRIDNDYEEYPSPEVRNEDLAEAAELGFTPSYIFDRLRGMQVWVQYEDGVMIRFAHLDAIPEGFEVGDTVTSETVIGFVGNSGTSGAVNQDDSELHLHKDLLIYGELFWEPYTLDETLHIIDTLWGL</sequence>
<dbReference type="InterPro" id="IPR011055">
    <property type="entry name" value="Dup_hybrid_motif"/>
</dbReference>
<dbReference type="SUPFAM" id="SSF51261">
    <property type="entry name" value="Duplicated hybrid motif"/>
    <property type="match status" value="1"/>
</dbReference>
<dbReference type="InterPro" id="IPR050570">
    <property type="entry name" value="Cell_wall_metabolism_enzyme"/>
</dbReference>